<dbReference type="Proteomes" id="UP000477911">
    <property type="component" value="Unassembled WGS sequence"/>
</dbReference>
<accession>A0A6L7G1M7</accession>
<name>A0A6L7G1M7_9RHOB</name>
<organism evidence="3 4">
    <name type="scientific">Pseudooceanicola albus</name>
    <dbReference type="NCBI Taxonomy" id="2692189"/>
    <lineage>
        <taxon>Bacteria</taxon>
        <taxon>Pseudomonadati</taxon>
        <taxon>Pseudomonadota</taxon>
        <taxon>Alphaproteobacteria</taxon>
        <taxon>Rhodobacterales</taxon>
        <taxon>Paracoccaceae</taxon>
        <taxon>Pseudooceanicola</taxon>
    </lineage>
</organism>
<evidence type="ECO:0000259" key="1">
    <source>
        <dbReference type="Pfam" id="PF04773"/>
    </source>
</evidence>
<dbReference type="Pfam" id="PF04773">
    <property type="entry name" value="FecR"/>
    <property type="match status" value="1"/>
</dbReference>
<dbReference type="PIRSF" id="PIRSF018266">
    <property type="entry name" value="FecR"/>
    <property type="match status" value="1"/>
</dbReference>
<dbReference type="Gene3D" id="2.60.120.1440">
    <property type="match status" value="1"/>
</dbReference>
<evidence type="ECO:0000259" key="2">
    <source>
        <dbReference type="Pfam" id="PF16220"/>
    </source>
</evidence>
<dbReference type="PANTHER" id="PTHR30273:SF2">
    <property type="entry name" value="PROTEIN FECR"/>
    <property type="match status" value="1"/>
</dbReference>
<dbReference type="InterPro" id="IPR032623">
    <property type="entry name" value="FecR_N"/>
</dbReference>
<dbReference type="PANTHER" id="PTHR30273">
    <property type="entry name" value="PERIPLASMIC SIGNAL SENSOR AND SIGMA FACTOR ACTIVATOR FECR-RELATED"/>
    <property type="match status" value="1"/>
</dbReference>
<keyword evidence="4" id="KW-1185">Reference proteome</keyword>
<evidence type="ECO:0000313" key="4">
    <source>
        <dbReference type="Proteomes" id="UP000477911"/>
    </source>
</evidence>
<feature type="domain" description="FecR protein" evidence="1">
    <location>
        <begin position="110"/>
        <end position="198"/>
    </location>
</feature>
<dbReference type="RefSeq" id="WP_160893819.1">
    <property type="nucleotide sequence ID" value="NZ_WUMU01000006.1"/>
</dbReference>
<dbReference type="InterPro" id="IPR006860">
    <property type="entry name" value="FecR"/>
</dbReference>
<dbReference type="AlphaFoldDB" id="A0A6L7G1M7"/>
<reference evidence="3 4" key="1">
    <citation type="submission" date="2019-12" db="EMBL/GenBank/DDBJ databases">
        <authorList>
            <person name="Li M."/>
        </authorList>
    </citation>
    <scope>NUCLEOTIDE SEQUENCE [LARGE SCALE GENOMIC DNA]</scope>
    <source>
        <strain evidence="3 4">GBMRC 2024</strain>
    </source>
</reference>
<sequence>MSSSSPDLADAALAWIVRLHSGEAQEAERRGYRDWCALSAEHAAAAQEAEALWDLLGHVHRDPASGRIEPGRARARISRRQVLGGLAVAGTLGLGAPWLRDQALRLGADAATGVAEIRDLTLPDHTQVALNAQSLFDTEFAEGSRQVRLRRGQGWFGLTEAGKDFLIRAGDLRVQLSSVGGVDVNLNMPEGQVAVSVRDTSARLLHPQRPDALELPAGGRAVLGADGRLLDEAPGGATNASAWRDGLLIAEDTPLSEIVAGLRPWSRGWIVVTDEDAARALRVNAVLDLKDPGGALRAMAQGLPIRLYRAGPLMTVISVT</sequence>
<dbReference type="GO" id="GO:0016989">
    <property type="term" value="F:sigma factor antagonist activity"/>
    <property type="evidence" value="ECO:0007669"/>
    <property type="project" value="TreeGrafter"/>
</dbReference>
<dbReference type="InterPro" id="IPR012373">
    <property type="entry name" value="Ferrdict_sens_TM"/>
</dbReference>
<feature type="domain" description="FecR N-terminal" evidence="2">
    <location>
        <begin position="10"/>
        <end position="52"/>
    </location>
</feature>
<evidence type="ECO:0000313" key="3">
    <source>
        <dbReference type="EMBL" id="MXN17965.1"/>
    </source>
</evidence>
<dbReference type="EMBL" id="WUMU01000006">
    <property type="protein sequence ID" value="MXN17965.1"/>
    <property type="molecule type" value="Genomic_DNA"/>
</dbReference>
<proteinExistence type="predicted"/>
<comment type="caution">
    <text evidence="3">The sequence shown here is derived from an EMBL/GenBank/DDBJ whole genome shotgun (WGS) entry which is preliminary data.</text>
</comment>
<protein>
    <submittedName>
        <fullName evidence="3">DUF4880 domain-containing protein</fullName>
    </submittedName>
</protein>
<gene>
    <name evidence="3" type="ORF">GR170_08965</name>
</gene>
<dbReference type="Pfam" id="PF16220">
    <property type="entry name" value="DUF4880"/>
    <property type="match status" value="1"/>
</dbReference>